<sequence length="198" mass="21225">MSLTARDLLDSRAITDDGAFPVRDLFYVPADWRLRYALLDVGGWLEKHEVLVSTDRLAPPTAKGWPLNMTGDELKSAPVIDTVDATSSVLPPLVVGPFGTTVSPLGIAAHLGLVSDATPDNDPQGKGAGDGNGRIFQMDRVSDLLGLEVFTDQGPKGVIEDLRLRDDMTLSHAIVSDGEALALNRLRRVADQGHAIFS</sequence>
<dbReference type="Proteomes" id="UP000642488">
    <property type="component" value="Unassembled WGS sequence"/>
</dbReference>
<dbReference type="EMBL" id="JAEKPD010000001">
    <property type="protein sequence ID" value="MBJ3761624.1"/>
    <property type="molecule type" value="Genomic_DNA"/>
</dbReference>
<organism evidence="1 2">
    <name type="scientific">Palleronia pontilimi</name>
    <dbReference type="NCBI Taxonomy" id="1964209"/>
    <lineage>
        <taxon>Bacteria</taxon>
        <taxon>Pseudomonadati</taxon>
        <taxon>Pseudomonadota</taxon>
        <taxon>Alphaproteobacteria</taxon>
        <taxon>Rhodobacterales</taxon>
        <taxon>Roseobacteraceae</taxon>
        <taxon>Palleronia</taxon>
    </lineage>
</organism>
<dbReference type="AlphaFoldDB" id="A0A934IGU9"/>
<dbReference type="InterPro" id="IPR011033">
    <property type="entry name" value="PRC_barrel-like_sf"/>
</dbReference>
<gene>
    <name evidence="1" type="ORF">ILP92_02520</name>
</gene>
<dbReference type="Gene3D" id="2.30.30.240">
    <property type="entry name" value="PRC-barrel domain"/>
    <property type="match status" value="1"/>
</dbReference>
<proteinExistence type="predicted"/>
<dbReference type="SUPFAM" id="SSF50346">
    <property type="entry name" value="PRC-barrel domain"/>
    <property type="match status" value="1"/>
</dbReference>
<dbReference type="RefSeq" id="WP_198914771.1">
    <property type="nucleotide sequence ID" value="NZ_JAEKPD010000001.1"/>
</dbReference>
<accession>A0A934IGU9</accession>
<keyword evidence="2" id="KW-1185">Reference proteome</keyword>
<name>A0A934IGU9_9RHOB</name>
<comment type="caution">
    <text evidence="1">The sequence shown here is derived from an EMBL/GenBank/DDBJ whole genome shotgun (WGS) entry which is preliminary data.</text>
</comment>
<evidence type="ECO:0000313" key="2">
    <source>
        <dbReference type="Proteomes" id="UP000642488"/>
    </source>
</evidence>
<evidence type="ECO:0000313" key="1">
    <source>
        <dbReference type="EMBL" id="MBJ3761624.1"/>
    </source>
</evidence>
<reference evidence="1" key="1">
    <citation type="submission" date="2020-12" db="EMBL/GenBank/DDBJ databases">
        <title>Bacterial taxonomy.</title>
        <authorList>
            <person name="Pan X."/>
        </authorList>
    </citation>
    <scope>NUCLEOTIDE SEQUENCE</scope>
    <source>
        <strain evidence="1">KCTC 52957</strain>
    </source>
</reference>
<protein>
    <submittedName>
        <fullName evidence="1">Uncharacterized protein</fullName>
    </submittedName>
</protein>